<protein>
    <submittedName>
        <fullName evidence="3">BQ2448_8136 protein</fullName>
    </submittedName>
</protein>
<dbReference type="SUPFAM" id="SSF56112">
    <property type="entry name" value="Protein kinase-like (PK-like)"/>
    <property type="match status" value="1"/>
</dbReference>
<keyword evidence="4" id="KW-1185">Reference proteome</keyword>
<organism evidence="3 4">
    <name type="scientific">Microbotryum intermedium</name>
    <dbReference type="NCBI Taxonomy" id="269621"/>
    <lineage>
        <taxon>Eukaryota</taxon>
        <taxon>Fungi</taxon>
        <taxon>Dikarya</taxon>
        <taxon>Basidiomycota</taxon>
        <taxon>Pucciniomycotina</taxon>
        <taxon>Microbotryomycetes</taxon>
        <taxon>Microbotryales</taxon>
        <taxon>Microbotryaceae</taxon>
        <taxon>Microbotryum</taxon>
    </lineage>
</organism>
<reference evidence="4" key="1">
    <citation type="submission" date="2016-09" db="EMBL/GenBank/DDBJ databases">
        <authorList>
            <person name="Jeantristanb JTB J.-T."/>
            <person name="Ricardo R."/>
        </authorList>
    </citation>
    <scope>NUCLEOTIDE SEQUENCE [LARGE SCALE GENOMIC DNA]</scope>
</reference>
<evidence type="ECO:0000256" key="1">
    <source>
        <dbReference type="SAM" id="MobiDB-lite"/>
    </source>
</evidence>
<name>A0A238FMV4_9BASI</name>
<dbReference type="InterPro" id="IPR008266">
    <property type="entry name" value="Tyr_kinase_AS"/>
</dbReference>
<dbReference type="OrthoDB" id="2535798at2759"/>
<evidence type="ECO:0000313" key="3">
    <source>
        <dbReference type="EMBL" id="SCV74495.1"/>
    </source>
</evidence>
<gene>
    <name evidence="3" type="ORF">BQ2448_8136</name>
</gene>
<sequence length="628" mass="70765">MSASRASSRFGRDEQAPPTRRVNRMTRLSFGSLPSDSDDDEEDREIEWVGLKDFFLATFTDSNIDTMLVPEIVWEVGNPTLKSQRRILSFQEETKHNLYNPNAFPEMVLLTHEAFEASPNIEATWTSADDDKGDDSHCGTQIAAFAAFDPRPIDASPDSELVYGPKRLRQFLRMLASHSIRSHAFGFHMHGKYLEIVLHTPSSRFCSPMIIYTEANGYLSIFLARLLSLSDRELGIIASLCNDALSTSHIFPSSALPSRPTRFQEHLRGSPRLGNIQSLEPLYCSDSMFGRRTSAFRVLAGGEGSTAHAECAMTVSFVEEVQCNEDDRIRLAISNSSPEDRQGLTNIVDGYRESDFTIVPQFLRGGLDAKAWGLKPRAMEVTFHEQCFEPICVVDSIEALVTALVGAVQDLRNLDRLRILHRDVSAWNIMVASDGTGILINYDTAVFMDGPQRGAWALPFRARDLVEGDPERAPFLHQPWLDIESLVYVIVFVVSIQPKGPDDPSGMSEHAKSTWWEQWNVPNGVVVSKDQLLFTPQGLQYIFEPYKEFWKNVLELVSTVAKYCGLGFELPWYDRVDEPPIIEPRWATGELLHDRLITDLNALIEDIARRKERESEAPTIEGVEKDAF</sequence>
<proteinExistence type="predicted"/>
<evidence type="ECO:0000313" key="4">
    <source>
        <dbReference type="Proteomes" id="UP000198372"/>
    </source>
</evidence>
<feature type="domain" description="Fungal-type protein kinase" evidence="2">
    <location>
        <begin position="374"/>
        <end position="493"/>
    </location>
</feature>
<dbReference type="InterPro" id="IPR011009">
    <property type="entry name" value="Kinase-like_dom_sf"/>
</dbReference>
<dbReference type="GO" id="GO:0004672">
    <property type="term" value="F:protein kinase activity"/>
    <property type="evidence" value="ECO:0007669"/>
    <property type="project" value="InterPro"/>
</dbReference>
<dbReference type="EMBL" id="FMSP01000022">
    <property type="protein sequence ID" value="SCV74495.1"/>
    <property type="molecule type" value="Genomic_DNA"/>
</dbReference>
<dbReference type="InterPro" id="IPR040976">
    <property type="entry name" value="Pkinase_fungal"/>
</dbReference>
<dbReference type="Proteomes" id="UP000198372">
    <property type="component" value="Unassembled WGS sequence"/>
</dbReference>
<feature type="region of interest" description="Disordered" evidence="1">
    <location>
        <begin position="1"/>
        <end position="41"/>
    </location>
</feature>
<evidence type="ECO:0000259" key="2">
    <source>
        <dbReference type="Pfam" id="PF17667"/>
    </source>
</evidence>
<dbReference type="Pfam" id="PF17667">
    <property type="entry name" value="Pkinase_fungal"/>
    <property type="match status" value="1"/>
</dbReference>
<dbReference type="PROSITE" id="PS00109">
    <property type="entry name" value="PROTEIN_KINASE_TYR"/>
    <property type="match status" value="1"/>
</dbReference>
<accession>A0A238FMV4</accession>
<dbReference type="AlphaFoldDB" id="A0A238FMV4"/>